<dbReference type="OrthoDB" id="6555939at2"/>
<dbReference type="KEGG" id="pgz:C2E15_15010"/>
<evidence type="ECO:0000313" key="1">
    <source>
        <dbReference type="EMBL" id="AUX94255.1"/>
    </source>
</evidence>
<keyword evidence="2" id="KW-1185">Reference proteome</keyword>
<dbReference type="Proteomes" id="UP000238365">
    <property type="component" value="Chromosome"/>
</dbReference>
<dbReference type="RefSeq" id="WP_104958087.1">
    <property type="nucleotide sequence ID" value="NZ_CP026377.1"/>
</dbReference>
<dbReference type="EMBL" id="CP026377">
    <property type="protein sequence ID" value="AUX94255.1"/>
    <property type="molecule type" value="Genomic_DNA"/>
</dbReference>
<gene>
    <name evidence="1" type="ORF">C2E15_15010</name>
</gene>
<sequence>MRQRVSLTQRALDNLIFQPTKRSRNKPKPIPPASQVTSYDHGYRLRVAMWNRVRTAR</sequence>
<evidence type="ECO:0000313" key="2">
    <source>
        <dbReference type="Proteomes" id="UP000238365"/>
    </source>
</evidence>
<organism evidence="1 2">
    <name type="scientific">Mixta gaviniae</name>
    <dbReference type="NCBI Taxonomy" id="665914"/>
    <lineage>
        <taxon>Bacteria</taxon>
        <taxon>Pseudomonadati</taxon>
        <taxon>Pseudomonadota</taxon>
        <taxon>Gammaproteobacteria</taxon>
        <taxon>Enterobacterales</taxon>
        <taxon>Erwiniaceae</taxon>
        <taxon>Mixta</taxon>
    </lineage>
</organism>
<name>A0A2L0II81_9GAMM</name>
<protein>
    <submittedName>
        <fullName evidence="1">NinE family protein</fullName>
    </submittedName>
</protein>
<dbReference type="Pfam" id="PF05322">
    <property type="entry name" value="NinE"/>
    <property type="match status" value="1"/>
</dbReference>
<accession>A0A2L0II81</accession>
<dbReference type="InterPro" id="IPR007986">
    <property type="entry name" value="NINE"/>
</dbReference>
<proteinExistence type="predicted"/>
<reference evidence="1 2" key="1">
    <citation type="submission" date="2018-01" db="EMBL/GenBank/DDBJ databases">
        <title>Complete and assembled Genome of Pantoea gaviniae DSM22758T.</title>
        <authorList>
            <person name="Stevens M.J.A."/>
            <person name="Zurfluh K."/>
            <person name="Stephan R."/>
        </authorList>
    </citation>
    <scope>NUCLEOTIDE SEQUENCE [LARGE SCALE GENOMIC DNA]</scope>
    <source>
        <strain evidence="1 2">DSM 22758</strain>
    </source>
</reference>
<dbReference type="AlphaFoldDB" id="A0A2L0II81"/>